<dbReference type="Pfam" id="PF00615">
    <property type="entry name" value="RGS"/>
    <property type="match status" value="1"/>
</dbReference>
<dbReference type="InterPro" id="IPR016137">
    <property type="entry name" value="RGS"/>
</dbReference>
<feature type="compositionally biased region" description="Low complexity" evidence="1">
    <location>
        <begin position="1"/>
        <end position="18"/>
    </location>
</feature>
<proteinExistence type="predicted"/>
<dbReference type="PANTHER" id="PTHR10845:SF267">
    <property type="entry name" value="REGULATOR OF G PROTEIN SIGNALING DOMAIN PROTEIN (AFU_ORTHOLOGUE AFUA_6G06860)"/>
    <property type="match status" value="1"/>
</dbReference>
<gene>
    <name evidence="3" type="ORF">LTR97_007522</name>
</gene>
<evidence type="ECO:0000313" key="3">
    <source>
        <dbReference type="EMBL" id="KAK5697384.1"/>
    </source>
</evidence>
<feature type="compositionally biased region" description="Low complexity" evidence="1">
    <location>
        <begin position="277"/>
        <end position="293"/>
    </location>
</feature>
<dbReference type="PANTHER" id="PTHR10845">
    <property type="entry name" value="REGULATOR OF G PROTEIN SIGNALING"/>
    <property type="match status" value="1"/>
</dbReference>
<dbReference type="InterPro" id="IPR036305">
    <property type="entry name" value="RGS_sf"/>
</dbReference>
<sequence>MISRKSSSQLSTTSSNFSKKSDSSTATSISDRDSEEKDTMSGAEHSPPRPLSPYCPRRPGLREILGNTSPAPWTLAAFMAYLSNNHCLETLEFTMDAGRYRKHYAKMMSRAFNGSPPGKDMEYVLALWNRLVDAYIRPNGSREVNLPSDVRDPILNLVLDSHPPAPETLDLAVTKIYELMEESVLVPFLNSVYPQTALPAMTSHSYVEDSVPRTAGGYEDRSTFARRTRQTRRSPPPQSAVEPHGNSYSAPSMMNRKSAPSTLTTSLTRARFSTKLSPTTSSPAAPQSSSSTQYEHLTSATSDANLSGSDSASGRAPGLTPDDSGSGDSPLGESPATPPPMSPPISDASPKRDSAIWKKLGRLSGMKVGKKKSHGGLPKADEH</sequence>
<dbReference type="EMBL" id="JAVRQU010000011">
    <property type="protein sequence ID" value="KAK5697384.1"/>
    <property type="molecule type" value="Genomic_DNA"/>
</dbReference>
<dbReference type="SMART" id="SM00315">
    <property type="entry name" value="RGS"/>
    <property type="match status" value="1"/>
</dbReference>
<feature type="domain" description="RGS" evidence="2">
    <location>
        <begin position="78"/>
        <end position="198"/>
    </location>
</feature>
<name>A0AAN7W8F3_9PEZI</name>
<feature type="compositionally biased region" description="Polar residues" evidence="1">
    <location>
        <begin position="294"/>
        <end position="312"/>
    </location>
</feature>
<comment type="caution">
    <text evidence="3">The sequence shown here is derived from an EMBL/GenBank/DDBJ whole genome shotgun (WGS) entry which is preliminary data.</text>
</comment>
<evidence type="ECO:0000259" key="2">
    <source>
        <dbReference type="PROSITE" id="PS50132"/>
    </source>
</evidence>
<dbReference type="InterPro" id="IPR044926">
    <property type="entry name" value="RGS_subdomain_2"/>
</dbReference>
<feature type="region of interest" description="Disordered" evidence="1">
    <location>
        <begin position="1"/>
        <end position="58"/>
    </location>
</feature>
<feature type="compositionally biased region" description="Polar residues" evidence="1">
    <location>
        <begin position="258"/>
        <end position="268"/>
    </location>
</feature>
<dbReference type="AlphaFoldDB" id="A0AAN7W8F3"/>
<dbReference type="CDD" id="cd07440">
    <property type="entry name" value="RGS"/>
    <property type="match status" value="1"/>
</dbReference>
<evidence type="ECO:0000313" key="4">
    <source>
        <dbReference type="Proteomes" id="UP001310594"/>
    </source>
</evidence>
<dbReference type="Proteomes" id="UP001310594">
    <property type="component" value="Unassembled WGS sequence"/>
</dbReference>
<evidence type="ECO:0000256" key="1">
    <source>
        <dbReference type="SAM" id="MobiDB-lite"/>
    </source>
</evidence>
<organism evidence="3 4">
    <name type="scientific">Elasticomyces elasticus</name>
    <dbReference type="NCBI Taxonomy" id="574655"/>
    <lineage>
        <taxon>Eukaryota</taxon>
        <taxon>Fungi</taxon>
        <taxon>Dikarya</taxon>
        <taxon>Ascomycota</taxon>
        <taxon>Pezizomycotina</taxon>
        <taxon>Dothideomycetes</taxon>
        <taxon>Dothideomycetidae</taxon>
        <taxon>Mycosphaerellales</taxon>
        <taxon>Teratosphaeriaceae</taxon>
        <taxon>Elasticomyces</taxon>
    </lineage>
</organism>
<feature type="region of interest" description="Disordered" evidence="1">
    <location>
        <begin position="210"/>
        <end position="383"/>
    </location>
</feature>
<dbReference type="SUPFAM" id="SSF48097">
    <property type="entry name" value="Regulator of G-protein signaling, RGS"/>
    <property type="match status" value="1"/>
</dbReference>
<reference evidence="3" key="1">
    <citation type="submission" date="2023-08" db="EMBL/GenBank/DDBJ databases">
        <title>Black Yeasts Isolated from many extreme environments.</title>
        <authorList>
            <person name="Coleine C."/>
            <person name="Stajich J.E."/>
            <person name="Selbmann L."/>
        </authorList>
    </citation>
    <scope>NUCLEOTIDE SEQUENCE</scope>
    <source>
        <strain evidence="3">CCFEE 5810</strain>
    </source>
</reference>
<accession>A0AAN7W8F3</accession>
<dbReference type="Gene3D" id="1.10.167.10">
    <property type="entry name" value="Regulator of G-protein Signalling 4, domain 2"/>
    <property type="match status" value="1"/>
</dbReference>
<protein>
    <recommendedName>
        <fullName evidence="2">RGS domain-containing protein</fullName>
    </recommendedName>
</protein>
<feature type="compositionally biased region" description="Basic and acidic residues" evidence="1">
    <location>
        <begin position="30"/>
        <end position="39"/>
    </location>
</feature>
<dbReference type="PROSITE" id="PS50132">
    <property type="entry name" value="RGS"/>
    <property type="match status" value="1"/>
</dbReference>